<evidence type="ECO:0000256" key="1">
    <source>
        <dbReference type="SAM" id="MobiDB-lite"/>
    </source>
</evidence>
<organism evidence="3 4">
    <name type="scientific">Longibacter salinarum</name>
    <dbReference type="NCBI Taxonomy" id="1850348"/>
    <lineage>
        <taxon>Bacteria</taxon>
        <taxon>Pseudomonadati</taxon>
        <taxon>Rhodothermota</taxon>
        <taxon>Rhodothermia</taxon>
        <taxon>Rhodothermales</taxon>
        <taxon>Salisaetaceae</taxon>
        <taxon>Longibacter</taxon>
    </lineage>
</organism>
<accession>A0A2A8CUX9</accession>
<keyword evidence="4" id="KW-1185">Reference proteome</keyword>
<name>A0A2A8CUX9_9BACT</name>
<dbReference type="OrthoDB" id="892266at2"/>
<feature type="region of interest" description="Disordered" evidence="1">
    <location>
        <begin position="255"/>
        <end position="276"/>
    </location>
</feature>
<reference evidence="3 4" key="1">
    <citation type="submission" date="2017-10" db="EMBL/GenBank/DDBJ databases">
        <title>Draft genome of Longibacter Salinarum.</title>
        <authorList>
            <person name="Goh K.M."/>
            <person name="Shamsir M.S."/>
            <person name="Lim S.W."/>
        </authorList>
    </citation>
    <scope>NUCLEOTIDE SEQUENCE [LARGE SCALE GENOMIC DNA]</scope>
    <source>
        <strain evidence="3 4">KCTC 52045</strain>
    </source>
</reference>
<protein>
    <recommendedName>
        <fullName evidence="5">Outer membrane lipoprotein-sorting protein</fullName>
    </recommendedName>
</protein>
<dbReference type="Proteomes" id="UP000220102">
    <property type="component" value="Unassembled WGS sequence"/>
</dbReference>
<dbReference type="RefSeq" id="WP_143815411.1">
    <property type="nucleotide sequence ID" value="NZ_PDEQ01000007.1"/>
</dbReference>
<dbReference type="AlphaFoldDB" id="A0A2A8CUX9"/>
<feature type="signal peptide" evidence="2">
    <location>
        <begin position="1"/>
        <end position="35"/>
    </location>
</feature>
<evidence type="ECO:0008006" key="5">
    <source>
        <dbReference type="Google" id="ProtNLM"/>
    </source>
</evidence>
<evidence type="ECO:0000313" key="3">
    <source>
        <dbReference type="EMBL" id="PEN12569.1"/>
    </source>
</evidence>
<evidence type="ECO:0000313" key="4">
    <source>
        <dbReference type="Proteomes" id="UP000220102"/>
    </source>
</evidence>
<sequence>MSGLCPKTLNRLQVIALVLGLTLLCVAGSTAPVQAQDDGEMATADAVAQRMMEAHGAEAWKTLPYLRFDFAVEGNGDTRIVARNLWNRRTGAYRIELPDSAQTVVVIQTNESSPGNVTGTVYKNGEEVTGDQKADLLKTGYQRFINDTYWLTAPLKVFDDGVNRSYLADSSDAEHDVLHLTFGDVGLTPDDEYWLYVDKETGLLDRWAFRLQSMPNDATPAAFDWAGYVTLTAPGGEVQLAERHEGGQRAILTNNLSAPESLPDDAFTSPTPMLGE</sequence>
<gene>
    <name evidence="3" type="ORF">CRI94_13700</name>
</gene>
<evidence type="ECO:0000256" key="2">
    <source>
        <dbReference type="SAM" id="SignalP"/>
    </source>
</evidence>
<comment type="caution">
    <text evidence="3">The sequence shown here is derived from an EMBL/GenBank/DDBJ whole genome shotgun (WGS) entry which is preliminary data.</text>
</comment>
<feature type="chain" id="PRO_5012834624" description="Outer membrane lipoprotein-sorting protein" evidence="2">
    <location>
        <begin position="36"/>
        <end position="276"/>
    </location>
</feature>
<keyword evidence="2" id="KW-0732">Signal</keyword>
<dbReference type="EMBL" id="PDEQ01000007">
    <property type="protein sequence ID" value="PEN12569.1"/>
    <property type="molecule type" value="Genomic_DNA"/>
</dbReference>
<proteinExistence type="predicted"/>